<reference evidence="3 4" key="1">
    <citation type="submission" date="2018-08" db="EMBL/GenBank/DDBJ databases">
        <title>Draft genome sequence of Psychrilyobacter sp. strain SD5 isolated from Black Sea water.</title>
        <authorList>
            <person name="Yadav S."/>
            <person name="Villanueva L."/>
            <person name="Damste J.S.S."/>
        </authorList>
    </citation>
    <scope>NUCLEOTIDE SEQUENCE [LARGE SCALE GENOMIC DNA]</scope>
    <source>
        <strain evidence="3 4">SD5</strain>
    </source>
</reference>
<evidence type="ECO:0000259" key="1">
    <source>
        <dbReference type="Pfam" id="PF02492"/>
    </source>
</evidence>
<dbReference type="Gene3D" id="3.40.50.300">
    <property type="entry name" value="P-loop containing nucleotide triphosphate hydrolases"/>
    <property type="match status" value="1"/>
</dbReference>
<feature type="domain" description="CobW C-terminal" evidence="2">
    <location>
        <begin position="219"/>
        <end position="298"/>
    </location>
</feature>
<dbReference type="InterPro" id="IPR011629">
    <property type="entry name" value="CobW-like_C"/>
</dbReference>
<gene>
    <name evidence="3" type="ORF">DYH56_03805</name>
</gene>
<dbReference type="Proteomes" id="UP000263486">
    <property type="component" value="Unassembled WGS sequence"/>
</dbReference>
<dbReference type="Pfam" id="PF07683">
    <property type="entry name" value="CobW_C"/>
    <property type="match status" value="1"/>
</dbReference>
<comment type="caution">
    <text evidence="3">The sequence shown here is derived from an EMBL/GenBank/DDBJ whole genome shotgun (WGS) entry which is preliminary data.</text>
</comment>
<name>A0ABX9KK44_9FUSO</name>
<accession>A0ABX9KK44</accession>
<dbReference type="InterPro" id="IPR003495">
    <property type="entry name" value="CobW/HypB/UreG_nucleotide-bd"/>
</dbReference>
<dbReference type="RefSeq" id="WP_114641533.1">
    <property type="nucleotide sequence ID" value="NZ_JAACIO010000004.1"/>
</dbReference>
<feature type="domain" description="CobW/HypB/UreG nucleotide-binding" evidence="1">
    <location>
        <begin position="7"/>
        <end position="182"/>
    </location>
</feature>
<protein>
    <submittedName>
        <fullName evidence="3">GTP-binding protein</fullName>
    </submittedName>
</protein>
<dbReference type="InterPro" id="IPR051316">
    <property type="entry name" value="Zinc-reg_GTPase_activator"/>
</dbReference>
<dbReference type="PANTHER" id="PTHR13748">
    <property type="entry name" value="COBW-RELATED"/>
    <property type="match status" value="1"/>
</dbReference>
<organism evidence="3 4">
    <name type="scientific">Psychrilyobacter piezotolerans</name>
    <dbReference type="NCBI Taxonomy" id="2293438"/>
    <lineage>
        <taxon>Bacteria</taxon>
        <taxon>Fusobacteriati</taxon>
        <taxon>Fusobacteriota</taxon>
        <taxon>Fusobacteriia</taxon>
        <taxon>Fusobacteriales</taxon>
        <taxon>Fusobacteriaceae</taxon>
        <taxon>Psychrilyobacter</taxon>
    </lineage>
</organism>
<sequence length="317" mass="35304">MKKKRLYLLTGFLGAGKTTTLKGILKDLSESKNAVIMNEFGKTGIDGSLLKEFDIELSEINRGSIFCSCLQVNFVTELARMAETDVDRVFVEGSGLADPSNIGEILEALKAYMKAEDSPYIYAGAICVVDARTFLTEVEEIDAITNQIELAHMVIINKSDLVDDLTGIREKVAAINPNADIHETTFGKMGMDFFHREGELLGEPLKKETTNTVDTKPKTFTMNIRSEVSHPELNSFLEEIAPMVYRVKGFTLIEGEMMKVDMVGSMIDVEKSTQEWDESTLVFLTKKIEDMSVPQILKGIVGAWKRNTTAEMKMMNG</sequence>
<dbReference type="InterPro" id="IPR027417">
    <property type="entry name" value="P-loop_NTPase"/>
</dbReference>
<dbReference type="EMBL" id="QUAJ01000004">
    <property type="protein sequence ID" value="REI42492.1"/>
    <property type="molecule type" value="Genomic_DNA"/>
</dbReference>
<evidence type="ECO:0000313" key="4">
    <source>
        <dbReference type="Proteomes" id="UP000263486"/>
    </source>
</evidence>
<keyword evidence="4" id="KW-1185">Reference proteome</keyword>
<proteinExistence type="predicted"/>
<dbReference type="SUPFAM" id="SSF90002">
    <property type="entry name" value="Hypothetical protein YjiA, C-terminal domain"/>
    <property type="match status" value="1"/>
</dbReference>
<dbReference type="CDD" id="cd03112">
    <property type="entry name" value="CobW-like"/>
    <property type="match status" value="1"/>
</dbReference>
<dbReference type="Pfam" id="PF02492">
    <property type="entry name" value="cobW"/>
    <property type="match status" value="1"/>
</dbReference>
<evidence type="ECO:0000313" key="3">
    <source>
        <dbReference type="EMBL" id="REI42492.1"/>
    </source>
</evidence>
<evidence type="ECO:0000259" key="2">
    <source>
        <dbReference type="Pfam" id="PF07683"/>
    </source>
</evidence>
<dbReference type="PANTHER" id="PTHR13748:SF62">
    <property type="entry name" value="COBW DOMAIN-CONTAINING PROTEIN"/>
    <property type="match status" value="1"/>
</dbReference>
<dbReference type="SUPFAM" id="SSF52540">
    <property type="entry name" value="P-loop containing nucleoside triphosphate hydrolases"/>
    <property type="match status" value="1"/>
</dbReference>